<protein>
    <submittedName>
        <fullName evidence="1">Uncharacterized protein</fullName>
    </submittedName>
</protein>
<organism evidence="1 2">
    <name type="scientific">Melghirimyces algeriensis</name>
    <dbReference type="NCBI Taxonomy" id="910412"/>
    <lineage>
        <taxon>Bacteria</taxon>
        <taxon>Bacillati</taxon>
        <taxon>Bacillota</taxon>
        <taxon>Bacilli</taxon>
        <taxon>Bacillales</taxon>
        <taxon>Thermoactinomycetaceae</taxon>
        <taxon>Melghirimyces</taxon>
    </lineage>
</organism>
<gene>
    <name evidence="1" type="ORF">SAMN06264849_10369</name>
</gene>
<evidence type="ECO:0000313" key="1">
    <source>
        <dbReference type="EMBL" id="SMO53275.1"/>
    </source>
</evidence>
<dbReference type="AlphaFoldDB" id="A0A521C1R2"/>
<evidence type="ECO:0000313" key="2">
    <source>
        <dbReference type="Proteomes" id="UP000315636"/>
    </source>
</evidence>
<dbReference type="Proteomes" id="UP000315636">
    <property type="component" value="Unassembled WGS sequence"/>
</dbReference>
<sequence length="104" mass="12051">MTYIMAFYLKCGDVLLGTLYPDDTDFPWIYCQFEPTEHFEEVKPLFDQVCKLTEKDYEDAPDDWETAGRLLDEIHAKCQLIDDHGHQALIGQISGNEASLRLYT</sequence>
<reference evidence="1 2" key="1">
    <citation type="submission" date="2017-05" db="EMBL/GenBank/DDBJ databases">
        <authorList>
            <person name="Varghese N."/>
            <person name="Submissions S."/>
        </authorList>
    </citation>
    <scope>NUCLEOTIDE SEQUENCE [LARGE SCALE GENOMIC DNA]</scope>
    <source>
        <strain evidence="1 2">DSM 45474</strain>
    </source>
</reference>
<name>A0A521C1R2_9BACL</name>
<proteinExistence type="predicted"/>
<accession>A0A521C1R2</accession>
<keyword evidence="2" id="KW-1185">Reference proteome</keyword>
<dbReference type="EMBL" id="FXTI01000003">
    <property type="protein sequence ID" value="SMO53275.1"/>
    <property type="molecule type" value="Genomic_DNA"/>
</dbReference>